<name>A0ACB8C8P8_DERSI</name>
<organism evidence="1 2">
    <name type="scientific">Dermacentor silvarum</name>
    <name type="common">Tick</name>
    <dbReference type="NCBI Taxonomy" id="543639"/>
    <lineage>
        <taxon>Eukaryota</taxon>
        <taxon>Metazoa</taxon>
        <taxon>Ecdysozoa</taxon>
        <taxon>Arthropoda</taxon>
        <taxon>Chelicerata</taxon>
        <taxon>Arachnida</taxon>
        <taxon>Acari</taxon>
        <taxon>Parasitiformes</taxon>
        <taxon>Ixodida</taxon>
        <taxon>Ixodoidea</taxon>
        <taxon>Ixodidae</taxon>
        <taxon>Rhipicephalinae</taxon>
        <taxon>Dermacentor</taxon>
    </lineage>
</organism>
<sequence length="195" mass="21615">MKITNLDIQCKQHPANTYITTPEYLFKGVIHGIDEGTNLRLADDELMGNLPVRTQGFKIMHARMFGKTRTAIILCDGLIVPRHVYYYGGEIPCRIYQPTRQFCNTCRNAGHRADVCLEPTVKACKHCNSQNPEEGYKCEPKCALCGGGGGALPSVATNLSVCRHEAGHLLNRQRRLPNIKAAPGRKHSEEAVAEL</sequence>
<dbReference type="EMBL" id="CM023477">
    <property type="protein sequence ID" value="KAH7937251.1"/>
    <property type="molecule type" value="Genomic_DNA"/>
</dbReference>
<evidence type="ECO:0000313" key="1">
    <source>
        <dbReference type="EMBL" id="KAH7937251.1"/>
    </source>
</evidence>
<protein>
    <submittedName>
        <fullName evidence="1">Uncharacterized protein</fullName>
    </submittedName>
</protein>
<dbReference type="Proteomes" id="UP000821865">
    <property type="component" value="Chromosome 8"/>
</dbReference>
<accession>A0ACB8C8P8</accession>
<comment type="caution">
    <text evidence="1">The sequence shown here is derived from an EMBL/GenBank/DDBJ whole genome shotgun (WGS) entry which is preliminary data.</text>
</comment>
<evidence type="ECO:0000313" key="2">
    <source>
        <dbReference type="Proteomes" id="UP000821865"/>
    </source>
</evidence>
<proteinExistence type="predicted"/>
<gene>
    <name evidence="1" type="ORF">HPB49_009522</name>
</gene>
<reference evidence="1" key="1">
    <citation type="submission" date="2020-05" db="EMBL/GenBank/DDBJ databases">
        <title>Large-scale comparative analyses of tick genomes elucidate their genetic diversity and vector capacities.</title>
        <authorList>
            <person name="Jia N."/>
            <person name="Wang J."/>
            <person name="Shi W."/>
            <person name="Du L."/>
            <person name="Sun Y."/>
            <person name="Zhan W."/>
            <person name="Jiang J."/>
            <person name="Wang Q."/>
            <person name="Zhang B."/>
            <person name="Ji P."/>
            <person name="Sakyi L.B."/>
            <person name="Cui X."/>
            <person name="Yuan T."/>
            <person name="Jiang B."/>
            <person name="Yang W."/>
            <person name="Lam T.T.-Y."/>
            <person name="Chang Q."/>
            <person name="Ding S."/>
            <person name="Wang X."/>
            <person name="Zhu J."/>
            <person name="Ruan X."/>
            <person name="Zhao L."/>
            <person name="Wei J."/>
            <person name="Que T."/>
            <person name="Du C."/>
            <person name="Cheng J."/>
            <person name="Dai P."/>
            <person name="Han X."/>
            <person name="Huang E."/>
            <person name="Gao Y."/>
            <person name="Liu J."/>
            <person name="Shao H."/>
            <person name="Ye R."/>
            <person name="Li L."/>
            <person name="Wei W."/>
            <person name="Wang X."/>
            <person name="Wang C."/>
            <person name="Yang T."/>
            <person name="Huo Q."/>
            <person name="Li W."/>
            <person name="Guo W."/>
            <person name="Chen H."/>
            <person name="Zhou L."/>
            <person name="Ni X."/>
            <person name="Tian J."/>
            <person name="Zhou Y."/>
            <person name="Sheng Y."/>
            <person name="Liu T."/>
            <person name="Pan Y."/>
            <person name="Xia L."/>
            <person name="Li J."/>
            <person name="Zhao F."/>
            <person name="Cao W."/>
        </authorList>
    </citation>
    <scope>NUCLEOTIDE SEQUENCE</scope>
    <source>
        <strain evidence="1">Dsil-2018</strain>
    </source>
</reference>
<keyword evidence="2" id="KW-1185">Reference proteome</keyword>